<dbReference type="Proteomes" id="UP001174136">
    <property type="component" value="Unassembled WGS sequence"/>
</dbReference>
<reference evidence="5" key="1">
    <citation type="journal article" date="2023" name="Front. Mar. Sci.">
        <title>A new Merluccius polli reference genome to investigate the effects of global change in West African waters.</title>
        <authorList>
            <person name="Mateo J.L."/>
            <person name="Blanco-Fernandez C."/>
            <person name="Garcia-Vazquez E."/>
            <person name="Machado-Schiaffino G."/>
        </authorList>
    </citation>
    <scope>NUCLEOTIDE SEQUENCE</scope>
    <source>
        <strain evidence="5">C29</strain>
        <tissue evidence="5">Fin</tissue>
    </source>
</reference>
<dbReference type="Gene3D" id="3.30.70.330">
    <property type="match status" value="2"/>
</dbReference>
<dbReference type="GO" id="GO:1990904">
    <property type="term" value="C:ribonucleoprotein complex"/>
    <property type="evidence" value="ECO:0007669"/>
    <property type="project" value="UniProtKB-KW"/>
</dbReference>
<evidence type="ECO:0000313" key="5">
    <source>
        <dbReference type="EMBL" id="KAK0137729.1"/>
    </source>
</evidence>
<evidence type="ECO:0000259" key="4">
    <source>
        <dbReference type="PROSITE" id="PS50102"/>
    </source>
</evidence>
<dbReference type="GO" id="GO:0000785">
    <property type="term" value="C:chromatin"/>
    <property type="evidence" value="ECO:0007669"/>
    <property type="project" value="TreeGrafter"/>
</dbReference>
<comment type="caution">
    <text evidence="5">The sequence shown here is derived from an EMBL/GenBank/DDBJ whole genome shotgun (WGS) entry which is preliminary data.</text>
</comment>
<keyword evidence="2" id="KW-0539">Nucleus</keyword>
<dbReference type="Pfam" id="PF00076">
    <property type="entry name" value="RRM_1"/>
    <property type="match status" value="2"/>
</dbReference>
<evidence type="ECO:0000313" key="6">
    <source>
        <dbReference type="Proteomes" id="UP001174136"/>
    </source>
</evidence>
<protein>
    <submittedName>
        <fullName evidence="5">Heterogeneous nuclear ribonucleoprotein A0</fullName>
    </submittedName>
</protein>
<feature type="domain" description="RRM" evidence="4">
    <location>
        <begin position="33"/>
        <end position="109"/>
    </location>
</feature>
<keyword evidence="3" id="KW-0694">RNA-binding</keyword>
<evidence type="ECO:0000256" key="3">
    <source>
        <dbReference type="PROSITE-ProRule" id="PRU00176"/>
    </source>
</evidence>
<dbReference type="InterPro" id="IPR000504">
    <property type="entry name" value="RRM_dom"/>
</dbReference>
<dbReference type="GO" id="GO:0003723">
    <property type="term" value="F:RNA binding"/>
    <property type="evidence" value="ECO:0007669"/>
    <property type="project" value="UniProtKB-UniRule"/>
</dbReference>
<proteinExistence type="predicted"/>
<gene>
    <name evidence="5" type="primary">Hnrnpa0</name>
    <name evidence="5" type="ORF">N1851_026061</name>
</gene>
<organism evidence="5 6">
    <name type="scientific">Merluccius polli</name>
    <name type="common">Benguela hake</name>
    <name type="synonym">Merluccius cadenati</name>
    <dbReference type="NCBI Taxonomy" id="89951"/>
    <lineage>
        <taxon>Eukaryota</taxon>
        <taxon>Metazoa</taxon>
        <taxon>Chordata</taxon>
        <taxon>Craniata</taxon>
        <taxon>Vertebrata</taxon>
        <taxon>Euteleostomi</taxon>
        <taxon>Actinopterygii</taxon>
        <taxon>Neopterygii</taxon>
        <taxon>Teleostei</taxon>
        <taxon>Neoteleostei</taxon>
        <taxon>Acanthomorphata</taxon>
        <taxon>Zeiogadaria</taxon>
        <taxon>Gadariae</taxon>
        <taxon>Gadiformes</taxon>
        <taxon>Gadoidei</taxon>
        <taxon>Merlucciidae</taxon>
        <taxon>Merluccius</taxon>
    </lineage>
</organism>
<evidence type="ECO:0000256" key="2">
    <source>
        <dbReference type="ARBA" id="ARBA00023242"/>
    </source>
</evidence>
<dbReference type="PANTHER" id="PTHR48033">
    <property type="entry name" value="RNA-BINDING (RRM/RBD/RNP MOTIFS) FAMILY PROTEIN"/>
    <property type="match status" value="1"/>
</dbReference>
<feature type="domain" description="RRM" evidence="4">
    <location>
        <begin position="155"/>
        <end position="231"/>
    </location>
</feature>
<keyword evidence="5" id="KW-0687">Ribonucleoprotein</keyword>
<dbReference type="GO" id="GO:0010468">
    <property type="term" value="P:regulation of gene expression"/>
    <property type="evidence" value="ECO:0007669"/>
    <property type="project" value="TreeGrafter"/>
</dbReference>
<evidence type="ECO:0000256" key="1">
    <source>
        <dbReference type="ARBA" id="ARBA00004123"/>
    </source>
</evidence>
<dbReference type="InterPro" id="IPR035979">
    <property type="entry name" value="RBD_domain_sf"/>
</dbReference>
<sequence>MMNTVDKDATKRTFIVIPKMLVADLEKHYELEHGLIVKQLNPYINEAYLQAYFRDLGKVTGCKIIKNYKSEDCKAIGFVRFATADEADMADWAGPHFIGSDVEVRRVVSPKMDKDDLSLSTSAAAVSHKDTTKRTFIFIPKMFVADLEKHYELEHGLIVKQLNPYINEAYLQAYFRDLGKVTGCKIIKNYKSEDCKAIGFVRFATADEADKADWAGPHFIGSEVEVRRVVCPKMDNQDDLSLSTSAAAVSRPRMSMGLGYIFEDAQWLDGLTDVHV</sequence>
<name>A0AA47MCH9_MERPO</name>
<dbReference type="PROSITE" id="PS50102">
    <property type="entry name" value="RRM"/>
    <property type="match status" value="2"/>
</dbReference>
<dbReference type="EMBL" id="JAOPHQ010004853">
    <property type="protein sequence ID" value="KAK0137729.1"/>
    <property type="molecule type" value="Genomic_DNA"/>
</dbReference>
<dbReference type="SUPFAM" id="SSF54928">
    <property type="entry name" value="RNA-binding domain, RBD"/>
    <property type="match status" value="2"/>
</dbReference>
<accession>A0AA47MCH9</accession>
<dbReference type="GO" id="GO:0005654">
    <property type="term" value="C:nucleoplasm"/>
    <property type="evidence" value="ECO:0007669"/>
    <property type="project" value="TreeGrafter"/>
</dbReference>
<dbReference type="SMART" id="SM00360">
    <property type="entry name" value="RRM"/>
    <property type="match status" value="2"/>
</dbReference>
<dbReference type="PANTHER" id="PTHR48033:SF10">
    <property type="entry name" value="RNA-BINDING PROTEIN SQUID"/>
    <property type="match status" value="1"/>
</dbReference>
<comment type="subcellular location">
    <subcellularLocation>
        <location evidence="1">Nucleus</location>
    </subcellularLocation>
</comment>
<dbReference type="AlphaFoldDB" id="A0AA47MCH9"/>
<dbReference type="InterPro" id="IPR012677">
    <property type="entry name" value="Nucleotide-bd_a/b_plait_sf"/>
</dbReference>
<keyword evidence="6" id="KW-1185">Reference proteome</keyword>